<organism evidence="4 5">
    <name type="scientific">Aristolochia fimbriata</name>
    <name type="common">White veined hardy Dutchman's pipe vine</name>
    <dbReference type="NCBI Taxonomy" id="158543"/>
    <lineage>
        <taxon>Eukaryota</taxon>
        <taxon>Viridiplantae</taxon>
        <taxon>Streptophyta</taxon>
        <taxon>Embryophyta</taxon>
        <taxon>Tracheophyta</taxon>
        <taxon>Spermatophyta</taxon>
        <taxon>Magnoliopsida</taxon>
        <taxon>Magnoliidae</taxon>
        <taxon>Piperales</taxon>
        <taxon>Aristolochiaceae</taxon>
        <taxon>Aristolochia</taxon>
    </lineage>
</organism>
<protein>
    <recommendedName>
        <fullName evidence="6">WD repeat-containing protein 44</fullName>
    </recommendedName>
</protein>
<feature type="repeat" description="WD" evidence="3">
    <location>
        <begin position="276"/>
        <end position="307"/>
    </location>
</feature>
<keyword evidence="5" id="KW-1185">Reference proteome</keyword>
<dbReference type="PANTHER" id="PTHR14221:SF0">
    <property type="entry name" value="WD REPEAT-CONTAINING PROTEIN 44"/>
    <property type="match status" value="1"/>
</dbReference>
<dbReference type="SMART" id="SM00320">
    <property type="entry name" value="WD40"/>
    <property type="match status" value="7"/>
</dbReference>
<sequence length="748" mass="83699">MGFFCGTEEEDHFFDTREDISSVSDSASDCGDAADSSHLRYLDWVSINSRYEVWIRNPESVHERRDKFLKLMGLDMGHAQPRDSFDLSCEISVDVDRMTETSGAVLRNSACNDEFSSSRSSISAWSNEGHVLSDDGVSEDKIQCRIRNLDDGTEFIVDELGSDGNLSRLREVRSNRLYTVDEFQRTLGLSPLVQQCMRREESQSNNLDGPVKKRPKKSWLRRLGAVACVLDRKGEEGNLASNDLELSERSRSCKVRVRSYKKRTKELSALYRGQEIEAHQGPILTMKFSPDGKYLASAGEDGVVRVWLVTECERNAQDQIPVLDPSCVYFMVNQSSELTPLIVDKEKVAKKMSIRKSSDSACVIFPPTVFQLSEKPVHEFYGHSGDVLDLSWSKTKYLLSSSTDNTVRLWQVGHDRCLKVFSHSNYVTCVQFNPVDENYFISGSIDGKVRIWTISGCQVVDWTDISEIVTAVCYRPDGQAGIVGSITGKCRFYDASGNHLQLDAEICLQGKKKSPCKRITGFQFCPGDSRKVMVTSADSQVRILDGFDVISKYRGLRNTGSQISASFTSDGKHIVSASEDSNVYVWNCCSPDGPTPTQPKSIWSCEHFMSSNASVAIPWSGFKSENSDSLTSESLETHSQVFRDLAMQSENDCNRSDTSHWSPTERFSLNHGFFLDALPKGSATWPEEKLPSSSSVTVSSATYKSHFKFLKTSCQNSITSHAWGLVIVTAGWDGRIRSFLNYGLPIRF</sequence>
<dbReference type="InterPro" id="IPR020472">
    <property type="entry name" value="WD40_PAC1"/>
</dbReference>
<evidence type="ECO:0000256" key="3">
    <source>
        <dbReference type="PROSITE-ProRule" id="PRU00221"/>
    </source>
</evidence>
<accession>A0AAV7EX23</accession>
<dbReference type="SUPFAM" id="SSF50978">
    <property type="entry name" value="WD40 repeat-like"/>
    <property type="match status" value="1"/>
</dbReference>
<dbReference type="EMBL" id="JAINDJ010000003">
    <property type="protein sequence ID" value="KAG9452680.1"/>
    <property type="molecule type" value="Genomic_DNA"/>
</dbReference>
<feature type="repeat" description="WD" evidence="3">
    <location>
        <begin position="564"/>
        <end position="587"/>
    </location>
</feature>
<proteinExistence type="predicted"/>
<dbReference type="InterPro" id="IPR036322">
    <property type="entry name" value="WD40_repeat_dom_sf"/>
</dbReference>
<feature type="repeat" description="WD" evidence="3">
    <location>
        <begin position="380"/>
        <end position="420"/>
    </location>
</feature>
<evidence type="ECO:0000313" key="4">
    <source>
        <dbReference type="EMBL" id="KAG9452680.1"/>
    </source>
</evidence>
<dbReference type="Proteomes" id="UP000825729">
    <property type="component" value="Unassembled WGS sequence"/>
</dbReference>
<dbReference type="InterPro" id="IPR040324">
    <property type="entry name" value="WDR44/Dgr2"/>
</dbReference>
<feature type="repeat" description="WD" evidence="3">
    <location>
        <begin position="420"/>
        <end position="455"/>
    </location>
</feature>
<name>A0AAV7EX23_ARIFI</name>
<dbReference type="InterPro" id="IPR001680">
    <property type="entry name" value="WD40_rpt"/>
</dbReference>
<reference evidence="4 5" key="1">
    <citation type="submission" date="2021-07" db="EMBL/GenBank/DDBJ databases">
        <title>The Aristolochia fimbriata genome: insights into angiosperm evolution, floral development and chemical biosynthesis.</title>
        <authorList>
            <person name="Jiao Y."/>
        </authorList>
    </citation>
    <scope>NUCLEOTIDE SEQUENCE [LARGE SCALE GENOMIC DNA]</scope>
    <source>
        <strain evidence="4">IBCAS-2021</strain>
        <tissue evidence="4">Leaf</tissue>
    </source>
</reference>
<dbReference type="PRINTS" id="PR00320">
    <property type="entry name" value="GPROTEINBRPT"/>
</dbReference>
<comment type="caution">
    <text evidence="4">The sequence shown here is derived from an EMBL/GenBank/DDBJ whole genome shotgun (WGS) entry which is preliminary data.</text>
</comment>
<evidence type="ECO:0000313" key="5">
    <source>
        <dbReference type="Proteomes" id="UP000825729"/>
    </source>
</evidence>
<evidence type="ECO:0000256" key="1">
    <source>
        <dbReference type="ARBA" id="ARBA00022574"/>
    </source>
</evidence>
<keyword evidence="2" id="KW-0677">Repeat</keyword>
<keyword evidence="1 3" id="KW-0853">WD repeat</keyword>
<dbReference type="PROSITE" id="PS50294">
    <property type="entry name" value="WD_REPEATS_REGION"/>
    <property type="match status" value="3"/>
</dbReference>
<evidence type="ECO:0000256" key="2">
    <source>
        <dbReference type="ARBA" id="ARBA00022737"/>
    </source>
</evidence>
<dbReference type="AlphaFoldDB" id="A0AAV7EX23"/>
<gene>
    <name evidence="4" type="ORF">H6P81_005584</name>
</gene>
<dbReference type="PANTHER" id="PTHR14221">
    <property type="entry name" value="WD REPEAT DOMAIN 44"/>
    <property type="match status" value="1"/>
</dbReference>
<dbReference type="Gene3D" id="2.130.10.10">
    <property type="entry name" value="YVTN repeat-like/Quinoprotein amine dehydrogenase"/>
    <property type="match status" value="1"/>
</dbReference>
<evidence type="ECO:0008006" key="6">
    <source>
        <dbReference type="Google" id="ProtNLM"/>
    </source>
</evidence>
<dbReference type="InterPro" id="IPR015943">
    <property type="entry name" value="WD40/YVTN_repeat-like_dom_sf"/>
</dbReference>
<dbReference type="PROSITE" id="PS50082">
    <property type="entry name" value="WD_REPEATS_2"/>
    <property type="match status" value="4"/>
</dbReference>
<dbReference type="Pfam" id="PF00400">
    <property type="entry name" value="WD40"/>
    <property type="match status" value="4"/>
</dbReference>